<gene>
    <name evidence="3" type="ORF">M0R45_036742</name>
</gene>
<keyword evidence="4" id="KW-1185">Reference proteome</keyword>
<feature type="region of interest" description="Disordered" evidence="1">
    <location>
        <begin position="130"/>
        <end position="149"/>
    </location>
</feature>
<dbReference type="AlphaFoldDB" id="A0AAW1VWZ4"/>
<proteinExistence type="predicted"/>
<comment type="caution">
    <text evidence="3">The sequence shown here is derived from an EMBL/GenBank/DDBJ whole genome shotgun (WGS) entry which is preliminary data.</text>
</comment>
<dbReference type="EMBL" id="JBEDUW010000007">
    <property type="protein sequence ID" value="KAK9912909.1"/>
    <property type="molecule type" value="Genomic_DNA"/>
</dbReference>
<organism evidence="3 4">
    <name type="scientific">Rubus argutus</name>
    <name type="common">Southern blackberry</name>
    <dbReference type="NCBI Taxonomy" id="59490"/>
    <lineage>
        <taxon>Eukaryota</taxon>
        <taxon>Viridiplantae</taxon>
        <taxon>Streptophyta</taxon>
        <taxon>Embryophyta</taxon>
        <taxon>Tracheophyta</taxon>
        <taxon>Spermatophyta</taxon>
        <taxon>Magnoliopsida</taxon>
        <taxon>eudicotyledons</taxon>
        <taxon>Gunneridae</taxon>
        <taxon>Pentapetalae</taxon>
        <taxon>rosids</taxon>
        <taxon>fabids</taxon>
        <taxon>Rosales</taxon>
        <taxon>Rosaceae</taxon>
        <taxon>Rosoideae</taxon>
        <taxon>Rosoideae incertae sedis</taxon>
        <taxon>Rubus</taxon>
    </lineage>
</organism>
<name>A0AAW1VWZ4_RUBAR</name>
<accession>A0AAW1VWZ4</accession>
<evidence type="ECO:0000256" key="1">
    <source>
        <dbReference type="SAM" id="MobiDB-lite"/>
    </source>
</evidence>
<keyword evidence="2" id="KW-0732">Signal</keyword>
<feature type="signal peptide" evidence="2">
    <location>
        <begin position="1"/>
        <end position="26"/>
    </location>
</feature>
<evidence type="ECO:0000256" key="2">
    <source>
        <dbReference type="SAM" id="SignalP"/>
    </source>
</evidence>
<reference evidence="3 4" key="1">
    <citation type="journal article" date="2023" name="G3 (Bethesda)">
        <title>A chromosome-length genome assembly and annotation of blackberry (Rubus argutus, cv. 'Hillquist').</title>
        <authorList>
            <person name="Bruna T."/>
            <person name="Aryal R."/>
            <person name="Dudchenko O."/>
            <person name="Sargent D.J."/>
            <person name="Mead D."/>
            <person name="Buti M."/>
            <person name="Cavallini A."/>
            <person name="Hytonen T."/>
            <person name="Andres J."/>
            <person name="Pham M."/>
            <person name="Weisz D."/>
            <person name="Mascagni F."/>
            <person name="Usai G."/>
            <person name="Natali L."/>
            <person name="Bassil N."/>
            <person name="Fernandez G.E."/>
            <person name="Lomsadze A."/>
            <person name="Armour M."/>
            <person name="Olukolu B."/>
            <person name="Poorten T."/>
            <person name="Britton C."/>
            <person name="Davik J."/>
            <person name="Ashrafi H."/>
            <person name="Aiden E.L."/>
            <person name="Borodovsky M."/>
            <person name="Worthington M."/>
        </authorList>
    </citation>
    <scope>NUCLEOTIDE SEQUENCE [LARGE SCALE GENOMIC DNA]</scope>
    <source>
        <strain evidence="3">PI 553951</strain>
    </source>
</reference>
<evidence type="ECO:0000313" key="3">
    <source>
        <dbReference type="EMBL" id="KAK9912909.1"/>
    </source>
</evidence>
<evidence type="ECO:0000313" key="4">
    <source>
        <dbReference type="Proteomes" id="UP001457282"/>
    </source>
</evidence>
<dbReference type="Proteomes" id="UP001457282">
    <property type="component" value="Unassembled WGS sequence"/>
</dbReference>
<sequence length="149" mass="16986">MQIRPAYHGALLGLCLCLFTSSFCYGDDKTIEVAGEPNKVFTEFKTTEAVELNEEGKFAVLTPKSFFKKPLLHKVPIVKKPFPPKPYFKKPPLHKIPIVKKPLPSPVPDIKIPAIRFPPIRWPIRPPIPRPIVRPRRPPIRHSPPPPIR</sequence>
<protein>
    <submittedName>
        <fullName evidence="3">Uncharacterized protein</fullName>
    </submittedName>
</protein>
<feature type="chain" id="PRO_5043576100" evidence="2">
    <location>
        <begin position="27"/>
        <end position="149"/>
    </location>
</feature>